<dbReference type="GO" id="GO:0015293">
    <property type="term" value="F:symporter activity"/>
    <property type="evidence" value="ECO:0007669"/>
    <property type="project" value="UniProtKB-KW"/>
</dbReference>
<comment type="subcellular location">
    <subcellularLocation>
        <location evidence="1">Lysosome membrane</location>
        <topology evidence="1">Multi-pass membrane protein</topology>
    </subcellularLocation>
</comment>
<dbReference type="NCBIfam" id="TIGR00951">
    <property type="entry name" value="2A43"/>
    <property type="match status" value="1"/>
</dbReference>
<evidence type="ECO:0000256" key="10">
    <source>
        <dbReference type="ARBA" id="ARBA00048473"/>
    </source>
</evidence>
<protein>
    <recommendedName>
        <fullName evidence="15">Cystinosin</fullName>
    </recommendedName>
</protein>
<dbReference type="SMART" id="SM00679">
    <property type="entry name" value="CTNS"/>
    <property type="match status" value="2"/>
</dbReference>
<evidence type="ECO:0008006" key="15">
    <source>
        <dbReference type="Google" id="ProtNLM"/>
    </source>
</evidence>
<evidence type="ECO:0000256" key="2">
    <source>
        <dbReference type="ARBA" id="ARBA00006855"/>
    </source>
</evidence>
<evidence type="ECO:0000256" key="9">
    <source>
        <dbReference type="ARBA" id="ARBA00023228"/>
    </source>
</evidence>
<comment type="similarity">
    <text evidence="2">Belongs to the cystinosin family.</text>
</comment>
<keyword evidence="6" id="KW-0769">Symport</keyword>
<dbReference type="PANTHER" id="PTHR13131:SF5">
    <property type="entry name" value="CYSTINOSIN"/>
    <property type="match status" value="1"/>
</dbReference>
<comment type="catalytic activity">
    <reaction evidence="10">
        <text>L-cystine(out) + H(+)(out) = L-cystine(in) + H(+)(in)</text>
        <dbReference type="Rhea" id="RHEA:66172"/>
        <dbReference type="ChEBI" id="CHEBI:15378"/>
        <dbReference type="ChEBI" id="CHEBI:35491"/>
    </reaction>
    <physiologicalReaction direction="left-to-right" evidence="10">
        <dbReference type="Rhea" id="RHEA:66173"/>
    </physiologicalReaction>
</comment>
<evidence type="ECO:0000313" key="12">
    <source>
        <dbReference type="EMBL" id="JAV60404.1"/>
    </source>
</evidence>
<keyword evidence="5" id="KW-0677">Repeat</keyword>
<sequence length="382" mass="43747">MILNRLSLVKMAMCGYTGILTVVVLILITATSISQCEIKINTHQLSMKINESQSFILTVTDLQQPDVEVRFHPEYKDRIAVSPSAITLSSDHEEYTITVEGIGIGKSLLTAHSTPNISIDGVFLTATIYRSKMIDILSVIIGWAYFAVWSVSFYPQIYTNYERKSVVGLDFDYLALNMVGYLSYTIFTIGMYYIPEIIMEYMKRYPRSLIPVTFNDIAFNIHGTIAIIVTIFQCFVYTRGNQKISITGAVILIAMGIAYFTSLLLVYFDNIHWIDFLYFCSYIKLLITLLKYIPQAYLNYKRKSTDGWSIGGVFLDLLGGLFSMLQMILDSHNYDDWVSVFGNPSKFGLGFFSIVFQFMFIAQHYILYRPTKHRDLIPTDYF</sequence>
<dbReference type="PANTHER" id="PTHR13131">
    <property type="entry name" value="CYSTINOSIN"/>
    <property type="match status" value="1"/>
</dbReference>
<proteinExistence type="inferred from homology"/>
<dbReference type="EMBL" id="GEZM01084919">
    <property type="protein sequence ID" value="JAV60404.1"/>
    <property type="molecule type" value="Transcribed_RNA"/>
</dbReference>
<dbReference type="EMBL" id="VVIM01000008">
    <property type="protein sequence ID" value="KAB0795551.1"/>
    <property type="molecule type" value="Genomic_DNA"/>
</dbReference>
<dbReference type="Pfam" id="PF04193">
    <property type="entry name" value="PQ-loop"/>
    <property type="match status" value="2"/>
</dbReference>
<keyword evidence="9" id="KW-0458">Lysosome</keyword>
<feature type="transmembrane region" description="Helical" evidence="11">
    <location>
        <begin position="349"/>
        <end position="368"/>
    </location>
</feature>
<evidence type="ECO:0000256" key="6">
    <source>
        <dbReference type="ARBA" id="ARBA00022847"/>
    </source>
</evidence>
<evidence type="ECO:0000313" key="14">
    <source>
        <dbReference type="Proteomes" id="UP000327044"/>
    </source>
</evidence>
<dbReference type="FunFam" id="1.20.1280.290:FF:000016">
    <property type="entry name" value="Cystinosin homolog"/>
    <property type="match status" value="1"/>
</dbReference>
<keyword evidence="4 11" id="KW-0812">Transmembrane</keyword>
<dbReference type="AlphaFoldDB" id="A0A1Y1KGC0"/>
<evidence type="ECO:0000256" key="3">
    <source>
        <dbReference type="ARBA" id="ARBA00022448"/>
    </source>
</evidence>
<dbReference type="GO" id="GO:0005765">
    <property type="term" value="C:lysosomal membrane"/>
    <property type="evidence" value="ECO:0007669"/>
    <property type="project" value="UniProtKB-SubCell"/>
</dbReference>
<organism evidence="12">
    <name type="scientific">Photinus pyralis</name>
    <name type="common">Common eastern firefly</name>
    <name type="synonym">Lampyris pyralis</name>
    <dbReference type="NCBI Taxonomy" id="7054"/>
    <lineage>
        <taxon>Eukaryota</taxon>
        <taxon>Metazoa</taxon>
        <taxon>Ecdysozoa</taxon>
        <taxon>Arthropoda</taxon>
        <taxon>Hexapoda</taxon>
        <taxon>Insecta</taxon>
        <taxon>Pterygota</taxon>
        <taxon>Neoptera</taxon>
        <taxon>Endopterygota</taxon>
        <taxon>Coleoptera</taxon>
        <taxon>Polyphaga</taxon>
        <taxon>Elateriformia</taxon>
        <taxon>Elateroidea</taxon>
        <taxon>Lampyridae</taxon>
        <taxon>Lampyrinae</taxon>
        <taxon>Photinus</taxon>
    </lineage>
</organism>
<reference evidence="13 14" key="2">
    <citation type="journal article" date="2018" name="Elife">
        <title>Firefly genomes illuminate parallel origins of bioluminescence in beetles.</title>
        <authorList>
            <person name="Fallon T.R."/>
            <person name="Lower S.E."/>
            <person name="Chang C.H."/>
            <person name="Bessho-Uehara M."/>
            <person name="Martin G.J."/>
            <person name="Bewick A.J."/>
            <person name="Behringer M."/>
            <person name="Debat H.J."/>
            <person name="Wong I."/>
            <person name="Day J.C."/>
            <person name="Suvorov A."/>
            <person name="Silva C.J."/>
            <person name="Stanger-Hall K.F."/>
            <person name="Hall D.W."/>
            <person name="Schmitz R.J."/>
            <person name="Nelson D.R."/>
            <person name="Lewis S.M."/>
            <person name="Shigenobu S."/>
            <person name="Bybee S.M."/>
            <person name="Larracuente A.M."/>
            <person name="Oba Y."/>
            <person name="Weng J.K."/>
        </authorList>
    </citation>
    <scope>NUCLEOTIDE SEQUENCE [LARGE SCALE GENOMIC DNA]</scope>
    <source>
        <strain evidence="13">1611_PpyrPB1</strain>
        <tissue evidence="13">Whole body</tissue>
    </source>
</reference>
<dbReference type="InterPro" id="IPR006603">
    <property type="entry name" value="PQ-loop_rpt"/>
</dbReference>
<feature type="transmembrane region" description="Helical" evidence="11">
    <location>
        <begin position="273"/>
        <end position="293"/>
    </location>
</feature>
<keyword evidence="3" id="KW-0813">Transport</keyword>
<evidence type="ECO:0000313" key="13">
    <source>
        <dbReference type="EMBL" id="KAB0795551.1"/>
    </source>
</evidence>
<evidence type="ECO:0000256" key="7">
    <source>
        <dbReference type="ARBA" id="ARBA00022989"/>
    </source>
</evidence>
<gene>
    <name evidence="13" type="ORF">PPYR_12390</name>
</gene>
<evidence type="ECO:0000256" key="8">
    <source>
        <dbReference type="ARBA" id="ARBA00023136"/>
    </source>
</evidence>
<dbReference type="OrthoDB" id="75720at2759"/>
<keyword evidence="7 11" id="KW-1133">Transmembrane helix</keyword>
<feature type="transmembrane region" description="Helical" evidence="11">
    <location>
        <begin position="136"/>
        <end position="154"/>
    </location>
</feature>
<evidence type="ECO:0000256" key="1">
    <source>
        <dbReference type="ARBA" id="ARBA00004155"/>
    </source>
</evidence>
<reference evidence="13" key="3">
    <citation type="submission" date="2019-08" db="EMBL/GenBank/DDBJ databases">
        <authorList>
            <consortium name="Photinus pyralis genome working group"/>
            <person name="Fallon T.R."/>
            <person name="Sander Lower S.E."/>
            <person name="Weng J.-K."/>
        </authorList>
    </citation>
    <scope>NUCLEOTIDE SEQUENCE</scope>
    <source>
        <strain evidence="13">1611_PpyrPB1</strain>
        <tissue evidence="13">Whole body</tissue>
    </source>
</reference>
<accession>A0A1Y1KGC0</accession>
<dbReference type="InterPro" id="IPR005282">
    <property type="entry name" value="LC_transporter"/>
</dbReference>
<evidence type="ECO:0000256" key="4">
    <source>
        <dbReference type="ARBA" id="ARBA00022692"/>
    </source>
</evidence>
<feature type="transmembrane region" description="Helical" evidence="11">
    <location>
        <begin position="305"/>
        <end position="329"/>
    </location>
</feature>
<reference evidence="12" key="1">
    <citation type="journal article" date="2016" name="Sci. Rep.">
        <title>Molecular characterization of firefly nuptial gifts: a multi-omics approach sheds light on postcopulatory sexual selection.</title>
        <authorList>
            <person name="Al-Wathiqui N."/>
            <person name="Fallon T.R."/>
            <person name="South A."/>
            <person name="Weng J.K."/>
            <person name="Lewis S.M."/>
        </authorList>
    </citation>
    <scope>NUCLEOTIDE SEQUENCE</scope>
</reference>
<name>A0A1Y1KGC0_PHOPY</name>
<feature type="transmembrane region" description="Helical" evidence="11">
    <location>
        <begin position="174"/>
        <end position="194"/>
    </location>
</feature>
<dbReference type="Gene3D" id="1.20.1280.290">
    <property type="match status" value="2"/>
</dbReference>
<keyword evidence="14" id="KW-1185">Reference proteome</keyword>
<evidence type="ECO:0000256" key="11">
    <source>
        <dbReference type="SAM" id="Phobius"/>
    </source>
</evidence>
<dbReference type="GO" id="GO:0015184">
    <property type="term" value="F:L-cystine transmembrane transporter activity"/>
    <property type="evidence" value="ECO:0007669"/>
    <property type="project" value="TreeGrafter"/>
</dbReference>
<evidence type="ECO:0000256" key="5">
    <source>
        <dbReference type="ARBA" id="ARBA00022737"/>
    </source>
</evidence>
<keyword evidence="8 11" id="KW-0472">Membrane</keyword>
<dbReference type="Proteomes" id="UP000327044">
    <property type="component" value="Unassembled WGS sequence"/>
</dbReference>
<feature type="transmembrane region" description="Helical" evidence="11">
    <location>
        <begin position="244"/>
        <end position="267"/>
    </location>
</feature>
<dbReference type="InParanoid" id="A0A1Y1KGC0"/>